<keyword evidence="3" id="KW-1185">Reference proteome</keyword>
<evidence type="ECO:0000256" key="1">
    <source>
        <dbReference type="SAM" id="MobiDB-lite"/>
    </source>
</evidence>
<feature type="compositionally biased region" description="Basic and acidic residues" evidence="1">
    <location>
        <begin position="52"/>
        <end position="69"/>
    </location>
</feature>
<name>A0A4C1YF83_EUMVA</name>
<comment type="caution">
    <text evidence="2">The sequence shown here is derived from an EMBL/GenBank/DDBJ whole genome shotgun (WGS) entry which is preliminary data.</text>
</comment>
<feature type="region of interest" description="Disordered" evidence="1">
    <location>
        <begin position="31"/>
        <end position="69"/>
    </location>
</feature>
<feature type="compositionally biased region" description="Polar residues" evidence="1">
    <location>
        <begin position="31"/>
        <end position="44"/>
    </location>
</feature>
<gene>
    <name evidence="2" type="ORF">EVAR_43101_1</name>
</gene>
<evidence type="ECO:0000313" key="3">
    <source>
        <dbReference type="Proteomes" id="UP000299102"/>
    </source>
</evidence>
<dbReference type="AlphaFoldDB" id="A0A4C1YF83"/>
<accession>A0A4C1YF83</accession>
<dbReference type="EMBL" id="BGZK01001223">
    <property type="protein sequence ID" value="GBP74796.1"/>
    <property type="molecule type" value="Genomic_DNA"/>
</dbReference>
<proteinExistence type="predicted"/>
<organism evidence="2 3">
    <name type="scientific">Eumeta variegata</name>
    <name type="common">Bagworm moth</name>
    <name type="synonym">Eumeta japonica</name>
    <dbReference type="NCBI Taxonomy" id="151549"/>
    <lineage>
        <taxon>Eukaryota</taxon>
        <taxon>Metazoa</taxon>
        <taxon>Ecdysozoa</taxon>
        <taxon>Arthropoda</taxon>
        <taxon>Hexapoda</taxon>
        <taxon>Insecta</taxon>
        <taxon>Pterygota</taxon>
        <taxon>Neoptera</taxon>
        <taxon>Endopterygota</taxon>
        <taxon>Lepidoptera</taxon>
        <taxon>Glossata</taxon>
        <taxon>Ditrysia</taxon>
        <taxon>Tineoidea</taxon>
        <taxon>Psychidae</taxon>
        <taxon>Oiketicinae</taxon>
        <taxon>Eumeta</taxon>
    </lineage>
</organism>
<dbReference type="Proteomes" id="UP000299102">
    <property type="component" value="Unassembled WGS sequence"/>
</dbReference>
<evidence type="ECO:0000313" key="2">
    <source>
        <dbReference type="EMBL" id="GBP74796.1"/>
    </source>
</evidence>
<protein>
    <submittedName>
        <fullName evidence="2">Uncharacterized protein</fullName>
    </submittedName>
</protein>
<reference evidence="2 3" key="1">
    <citation type="journal article" date="2019" name="Commun. Biol.">
        <title>The bagworm genome reveals a unique fibroin gene that provides high tensile strength.</title>
        <authorList>
            <person name="Kono N."/>
            <person name="Nakamura H."/>
            <person name="Ohtoshi R."/>
            <person name="Tomita M."/>
            <person name="Numata K."/>
            <person name="Arakawa K."/>
        </authorList>
    </citation>
    <scope>NUCLEOTIDE SEQUENCE [LARGE SCALE GENOMIC DNA]</scope>
</reference>
<sequence>MIRKVQRTSHSLDKIYFLALNSDNIPTARTLNTAPAKTTGNKTFTPHLPKGKPMEESTSKSTQKLREPKIMTLIDRPASQRPRRLHWEMTLSL</sequence>